<accession>A0A9P6T6M9</accession>
<organism evidence="1 2">
    <name type="scientific">Cronartium quercuum f. sp. fusiforme G11</name>
    <dbReference type="NCBI Taxonomy" id="708437"/>
    <lineage>
        <taxon>Eukaryota</taxon>
        <taxon>Fungi</taxon>
        <taxon>Dikarya</taxon>
        <taxon>Basidiomycota</taxon>
        <taxon>Pucciniomycotina</taxon>
        <taxon>Pucciniomycetes</taxon>
        <taxon>Pucciniales</taxon>
        <taxon>Coleosporiaceae</taxon>
        <taxon>Cronartium</taxon>
    </lineage>
</organism>
<comment type="caution">
    <text evidence="1">The sequence shown here is derived from an EMBL/GenBank/DDBJ whole genome shotgun (WGS) entry which is preliminary data.</text>
</comment>
<dbReference type="AlphaFoldDB" id="A0A9P6T6M9"/>
<evidence type="ECO:0000313" key="1">
    <source>
        <dbReference type="EMBL" id="KAG0140725.1"/>
    </source>
</evidence>
<dbReference type="EMBL" id="MU167423">
    <property type="protein sequence ID" value="KAG0140725.1"/>
    <property type="molecule type" value="Genomic_DNA"/>
</dbReference>
<evidence type="ECO:0000313" key="2">
    <source>
        <dbReference type="Proteomes" id="UP000886653"/>
    </source>
</evidence>
<dbReference type="Proteomes" id="UP000886653">
    <property type="component" value="Unassembled WGS sequence"/>
</dbReference>
<sequence length="128" mass="14446">MTTSEEKDVIRATFTKLNSPHADSNWMFWDYRIMTTPAVEVINDEASASSYISERIDDDNVALVIGYRGKPRLMYETLRTVHQNKTAGGGLPQYPKTDDAICRQCGRHSESLVQYGIALPKALLTVHR</sequence>
<gene>
    <name evidence="1" type="ORF">CROQUDRAFT_99710</name>
</gene>
<protein>
    <submittedName>
        <fullName evidence="1">Uncharacterized protein</fullName>
    </submittedName>
</protein>
<keyword evidence="2" id="KW-1185">Reference proteome</keyword>
<name>A0A9P6T6M9_9BASI</name>
<reference evidence="1" key="1">
    <citation type="submission" date="2013-11" db="EMBL/GenBank/DDBJ databases">
        <title>Genome sequence of the fusiform rust pathogen reveals effectors for host alternation and coevolution with pine.</title>
        <authorList>
            <consortium name="DOE Joint Genome Institute"/>
            <person name="Smith K."/>
            <person name="Pendleton A."/>
            <person name="Kubisiak T."/>
            <person name="Anderson C."/>
            <person name="Salamov A."/>
            <person name="Aerts A."/>
            <person name="Riley R."/>
            <person name="Clum A."/>
            <person name="Lindquist E."/>
            <person name="Ence D."/>
            <person name="Campbell M."/>
            <person name="Kronenberg Z."/>
            <person name="Feau N."/>
            <person name="Dhillon B."/>
            <person name="Hamelin R."/>
            <person name="Burleigh J."/>
            <person name="Smith J."/>
            <person name="Yandell M."/>
            <person name="Nelson C."/>
            <person name="Grigoriev I."/>
            <person name="Davis J."/>
        </authorList>
    </citation>
    <scope>NUCLEOTIDE SEQUENCE</scope>
    <source>
        <strain evidence="1">G11</strain>
    </source>
</reference>
<proteinExistence type="predicted"/>